<organism evidence="2 3">
    <name type="scientific">Alsobacter ponti</name>
    <dbReference type="NCBI Taxonomy" id="2962936"/>
    <lineage>
        <taxon>Bacteria</taxon>
        <taxon>Pseudomonadati</taxon>
        <taxon>Pseudomonadota</taxon>
        <taxon>Alphaproteobacteria</taxon>
        <taxon>Hyphomicrobiales</taxon>
        <taxon>Alsobacteraceae</taxon>
        <taxon>Alsobacter</taxon>
    </lineage>
</organism>
<proteinExistence type="predicted"/>
<keyword evidence="1" id="KW-1133">Transmembrane helix</keyword>
<evidence type="ECO:0000313" key="2">
    <source>
        <dbReference type="EMBL" id="MCP8939152.1"/>
    </source>
</evidence>
<evidence type="ECO:0000256" key="1">
    <source>
        <dbReference type="SAM" id="Phobius"/>
    </source>
</evidence>
<keyword evidence="1" id="KW-0472">Membrane</keyword>
<evidence type="ECO:0000313" key="3">
    <source>
        <dbReference type="Proteomes" id="UP001205890"/>
    </source>
</evidence>
<comment type="caution">
    <text evidence="2">The sequence shown here is derived from an EMBL/GenBank/DDBJ whole genome shotgun (WGS) entry which is preliminary data.</text>
</comment>
<feature type="transmembrane region" description="Helical" evidence="1">
    <location>
        <begin position="365"/>
        <end position="386"/>
    </location>
</feature>
<dbReference type="RefSeq" id="WP_254742096.1">
    <property type="nucleotide sequence ID" value="NZ_JANCLU010000010.1"/>
</dbReference>
<accession>A0ABT1LCC2</accession>
<name>A0ABT1LCC2_9HYPH</name>
<dbReference type="Proteomes" id="UP001205890">
    <property type="component" value="Unassembled WGS sequence"/>
</dbReference>
<sequence>MTTAHVRPFALAPHPLRDVVLGEVHARPFHPLESPRRLLHFAFMTDPARAAADRAAVASWCVARGIAAPGEGAKHHRAHWVNGSLRWEQHSEFTTFTWEMSGASDGFTPAAAAVASVMEGIAQPGPLLVAADLHLVVGGDLDELAGLFDPASLAVSQVDGAAVAMTDFRPDAGGFVRILVVDQGLGPARAGALTQRLLEIETYRTLALLGLPEAHRISPRIGEIEAGLTRIASAMQAESGLVTDHKLLGELTALAATLEAESARSSYRFGASRAYDGIVQQRLVAIREREVDGWPSIAAFLSRRMGPAMRTCAMLEDRQARLSEKLSRAANLLRTRVDVEIERQNRDLLSAMNERARMQLRLQQTVEGLSVAAISYYVVGLAGYVFKGAKDAGLLPVDPGMAMAVAVPVAVLGVALVVRRIRRGHGEP</sequence>
<reference evidence="2 3" key="1">
    <citation type="submission" date="2022-07" db="EMBL/GenBank/DDBJ databases">
        <authorList>
            <person name="Li W.-J."/>
            <person name="Deng Q.-Q."/>
        </authorList>
    </citation>
    <scope>NUCLEOTIDE SEQUENCE [LARGE SCALE GENOMIC DNA]</scope>
    <source>
        <strain evidence="2 3">SYSU M60028</strain>
    </source>
</reference>
<keyword evidence="1" id="KW-0812">Transmembrane</keyword>
<gene>
    <name evidence="2" type="ORF">NK718_11550</name>
</gene>
<dbReference type="EMBL" id="JANCLU010000010">
    <property type="protein sequence ID" value="MCP8939152.1"/>
    <property type="molecule type" value="Genomic_DNA"/>
</dbReference>
<protein>
    <submittedName>
        <fullName evidence="2">DUF3422 domain-containing protein</fullName>
    </submittedName>
</protein>
<dbReference type="InterPro" id="IPR021830">
    <property type="entry name" value="DUF3422"/>
</dbReference>
<feature type="transmembrane region" description="Helical" evidence="1">
    <location>
        <begin position="401"/>
        <end position="418"/>
    </location>
</feature>
<dbReference type="Pfam" id="PF11902">
    <property type="entry name" value="DUF3422"/>
    <property type="match status" value="1"/>
</dbReference>
<keyword evidence="3" id="KW-1185">Reference proteome</keyword>